<evidence type="ECO:0000259" key="6">
    <source>
        <dbReference type="PROSITE" id="PS50865"/>
    </source>
</evidence>
<keyword evidence="3" id="KW-0862">Zinc</keyword>
<keyword evidence="1" id="KW-0479">Metal-binding</keyword>
<feature type="domain" description="MYND-type" evidence="6">
    <location>
        <begin position="1"/>
        <end position="26"/>
    </location>
</feature>
<dbReference type="EMBL" id="JBAHYK010000093">
    <property type="protein sequence ID" value="KAL0578586.1"/>
    <property type="molecule type" value="Genomic_DNA"/>
</dbReference>
<keyword evidence="8" id="KW-1185">Reference proteome</keyword>
<name>A0ABR3FTQ9_9AGAR</name>
<evidence type="ECO:0000256" key="4">
    <source>
        <dbReference type="PROSITE-ProRule" id="PRU00134"/>
    </source>
</evidence>
<organism evidence="7 8">
    <name type="scientific">Marasmius crinis-equi</name>
    <dbReference type="NCBI Taxonomy" id="585013"/>
    <lineage>
        <taxon>Eukaryota</taxon>
        <taxon>Fungi</taxon>
        <taxon>Dikarya</taxon>
        <taxon>Basidiomycota</taxon>
        <taxon>Agaricomycotina</taxon>
        <taxon>Agaricomycetes</taxon>
        <taxon>Agaricomycetidae</taxon>
        <taxon>Agaricales</taxon>
        <taxon>Marasmiineae</taxon>
        <taxon>Marasmiaceae</taxon>
        <taxon>Marasmius</taxon>
    </lineage>
</organism>
<evidence type="ECO:0000256" key="2">
    <source>
        <dbReference type="ARBA" id="ARBA00022771"/>
    </source>
</evidence>
<protein>
    <recommendedName>
        <fullName evidence="6">MYND-type domain-containing protein</fullName>
    </recommendedName>
</protein>
<evidence type="ECO:0000313" key="7">
    <source>
        <dbReference type="EMBL" id="KAL0578586.1"/>
    </source>
</evidence>
<dbReference type="Pfam" id="PF01753">
    <property type="entry name" value="zf-MYND"/>
    <property type="match status" value="1"/>
</dbReference>
<evidence type="ECO:0000313" key="8">
    <source>
        <dbReference type="Proteomes" id="UP001465976"/>
    </source>
</evidence>
<dbReference type="SUPFAM" id="SSF144232">
    <property type="entry name" value="HIT/MYND zinc finger-like"/>
    <property type="match status" value="1"/>
</dbReference>
<dbReference type="InterPro" id="IPR002893">
    <property type="entry name" value="Znf_MYND"/>
</dbReference>
<sequence length="224" mass="25680">MCPCAEAFYCSSEHQTEHWQMHRKACWWKQNKGRPETAVDAAIKYLLQHFETDLVEIACSAMLLDDKHANILLELQRKAVVITVKQRHDAEDMEVAHAAGRIPPFQLGTRGEVHTVLIEEVCKARGLNRPFLEDPASRMIRLSRQQNTATIIFQPTGRVVTKVIDVSQSAGWGMKQQHEIRTTNPPIIYWTIGTMNGRLFHTYTSENEKKEKKESQTQDADRAK</sequence>
<comment type="caution">
    <text evidence="7">The sequence shown here is derived from an EMBL/GenBank/DDBJ whole genome shotgun (WGS) entry which is preliminary data.</text>
</comment>
<evidence type="ECO:0000256" key="1">
    <source>
        <dbReference type="ARBA" id="ARBA00022723"/>
    </source>
</evidence>
<evidence type="ECO:0000256" key="5">
    <source>
        <dbReference type="SAM" id="MobiDB-lite"/>
    </source>
</evidence>
<accession>A0ABR3FTQ9</accession>
<gene>
    <name evidence="7" type="ORF">V5O48_003436</name>
</gene>
<dbReference type="PROSITE" id="PS50865">
    <property type="entry name" value="ZF_MYND_2"/>
    <property type="match status" value="1"/>
</dbReference>
<feature type="compositionally biased region" description="Basic and acidic residues" evidence="5">
    <location>
        <begin position="206"/>
        <end position="224"/>
    </location>
</feature>
<proteinExistence type="predicted"/>
<dbReference type="Proteomes" id="UP001465976">
    <property type="component" value="Unassembled WGS sequence"/>
</dbReference>
<keyword evidence="2 4" id="KW-0863">Zinc-finger</keyword>
<feature type="region of interest" description="Disordered" evidence="5">
    <location>
        <begin position="202"/>
        <end position="224"/>
    </location>
</feature>
<reference evidence="7 8" key="1">
    <citation type="submission" date="2024-02" db="EMBL/GenBank/DDBJ databases">
        <title>A draft genome for the cacao thread blight pathogen Marasmius crinis-equi.</title>
        <authorList>
            <person name="Cohen S.P."/>
            <person name="Baruah I.K."/>
            <person name="Amoako-Attah I."/>
            <person name="Bukari Y."/>
            <person name="Meinhardt L.W."/>
            <person name="Bailey B.A."/>
        </authorList>
    </citation>
    <scope>NUCLEOTIDE SEQUENCE [LARGE SCALE GENOMIC DNA]</scope>
    <source>
        <strain evidence="7 8">GH-76</strain>
    </source>
</reference>
<evidence type="ECO:0000256" key="3">
    <source>
        <dbReference type="ARBA" id="ARBA00022833"/>
    </source>
</evidence>